<evidence type="ECO:0008006" key="3">
    <source>
        <dbReference type="Google" id="ProtNLM"/>
    </source>
</evidence>
<accession>A0AA86MH65</accession>
<dbReference type="InterPro" id="IPR036390">
    <property type="entry name" value="WH_DNA-bd_sf"/>
</dbReference>
<sequence>MSDRLEQQREEIRFRVLRLIENKPEISQRELADELGISLGQVNYQLKALKERGLIKVGNFLRSDNKLAYIYLLTPKGVADKLAITKLFMARKRQEFELMKAELEELEREFNKS</sequence>
<dbReference type="InterPro" id="IPR036388">
    <property type="entry name" value="WH-like_DNA-bd_sf"/>
</dbReference>
<dbReference type="RefSeq" id="WP_130558699.1">
    <property type="nucleotide sequence ID" value="NZ_AP028947.1"/>
</dbReference>
<dbReference type="Proteomes" id="UP001329151">
    <property type="component" value="Chromosome"/>
</dbReference>
<dbReference type="AlphaFoldDB" id="A0AA86MH65"/>
<evidence type="ECO:0000313" key="1">
    <source>
        <dbReference type="EMBL" id="BET24762.1"/>
    </source>
</evidence>
<gene>
    <name evidence="1" type="ORF">RGQ30_02630</name>
</gene>
<dbReference type="GO" id="GO:0006355">
    <property type="term" value="P:regulation of DNA-templated transcription"/>
    <property type="evidence" value="ECO:0007669"/>
    <property type="project" value="UniProtKB-ARBA"/>
</dbReference>
<dbReference type="CDD" id="cd00090">
    <property type="entry name" value="HTH_ARSR"/>
    <property type="match status" value="1"/>
</dbReference>
<dbReference type="InterPro" id="IPR011991">
    <property type="entry name" value="ArsR-like_HTH"/>
</dbReference>
<dbReference type="InterPro" id="IPR026433">
    <property type="entry name" value="MarR_EPS"/>
</dbReference>
<organism evidence="1 2">
    <name type="scientific">Limnobacter thiooxidans</name>
    <dbReference type="NCBI Taxonomy" id="131080"/>
    <lineage>
        <taxon>Bacteria</taxon>
        <taxon>Pseudomonadati</taxon>
        <taxon>Pseudomonadota</taxon>
        <taxon>Betaproteobacteria</taxon>
        <taxon>Burkholderiales</taxon>
        <taxon>Burkholderiaceae</taxon>
        <taxon>Limnobacter</taxon>
    </lineage>
</organism>
<dbReference type="Gene3D" id="1.10.10.10">
    <property type="entry name" value="Winged helix-like DNA-binding domain superfamily/Winged helix DNA-binding domain"/>
    <property type="match status" value="1"/>
</dbReference>
<name>A0AA86MH65_9BURK</name>
<protein>
    <recommendedName>
        <fullName evidence="3">MarR family EPS-associated transcriptional regulator</fullName>
    </recommendedName>
</protein>
<dbReference type="NCBIfam" id="TIGR04176">
    <property type="entry name" value="MarR_EPS"/>
    <property type="match status" value="1"/>
</dbReference>
<dbReference type="KEGG" id="lto:RGQ30_02630"/>
<dbReference type="EMBL" id="AP028947">
    <property type="protein sequence ID" value="BET24762.1"/>
    <property type="molecule type" value="Genomic_DNA"/>
</dbReference>
<dbReference type="Pfam" id="PF13412">
    <property type="entry name" value="HTH_24"/>
    <property type="match status" value="1"/>
</dbReference>
<reference evidence="1 2" key="1">
    <citation type="submission" date="2023-10" db="EMBL/GenBank/DDBJ databases">
        <title>Complete Genome Sequence of Limnobacter thiooxidans CS-K2T, Isolated from freshwater lake sediments in Bavaria, Germany.</title>
        <authorList>
            <person name="Naruki M."/>
            <person name="Watanabe A."/>
            <person name="Warashina T."/>
            <person name="Morita T."/>
            <person name="Arakawa K."/>
        </authorList>
    </citation>
    <scope>NUCLEOTIDE SEQUENCE [LARGE SCALE GENOMIC DNA]</scope>
    <source>
        <strain evidence="1 2">CS-K2</strain>
    </source>
</reference>
<evidence type="ECO:0000313" key="2">
    <source>
        <dbReference type="Proteomes" id="UP001329151"/>
    </source>
</evidence>
<proteinExistence type="predicted"/>
<keyword evidence="2" id="KW-1185">Reference proteome</keyword>
<dbReference type="SUPFAM" id="SSF46785">
    <property type="entry name" value="Winged helix' DNA-binding domain"/>
    <property type="match status" value="1"/>
</dbReference>